<dbReference type="InterPro" id="IPR025536">
    <property type="entry name" value="DUF4422"/>
</dbReference>
<feature type="domain" description="DUF4422" evidence="4">
    <location>
        <begin position="8"/>
        <end position="247"/>
    </location>
</feature>
<dbReference type="GO" id="GO:0016757">
    <property type="term" value="F:glycosyltransferase activity"/>
    <property type="evidence" value="ECO:0007669"/>
    <property type="project" value="UniProtKB-KW"/>
</dbReference>
<dbReference type="InterPro" id="IPR002495">
    <property type="entry name" value="Glyco_trans_8"/>
</dbReference>
<keyword evidence="6" id="KW-1185">Reference proteome</keyword>
<dbReference type="PANTHER" id="PTHR13778:SF47">
    <property type="entry name" value="LIPOPOLYSACCHARIDE 1,3-GALACTOSYLTRANSFERASE"/>
    <property type="match status" value="1"/>
</dbReference>
<organism evidence="5 6">
    <name type="scientific">Ochrobactrum quorumnocens</name>
    <dbReference type="NCBI Taxonomy" id="271865"/>
    <lineage>
        <taxon>Bacteria</taxon>
        <taxon>Pseudomonadati</taxon>
        <taxon>Pseudomonadota</taxon>
        <taxon>Alphaproteobacteria</taxon>
        <taxon>Hyphomicrobiales</taxon>
        <taxon>Brucellaceae</taxon>
        <taxon>Brucella/Ochrobactrum group</taxon>
        <taxon>Ochrobactrum</taxon>
    </lineage>
</organism>
<evidence type="ECO:0000256" key="3">
    <source>
        <dbReference type="ARBA" id="ARBA00022723"/>
    </source>
</evidence>
<evidence type="ECO:0000313" key="5">
    <source>
        <dbReference type="EMBL" id="KAA9371155.1"/>
    </source>
</evidence>
<evidence type="ECO:0000259" key="4">
    <source>
        <dbReference type="Pfam" id="PF14393"/>
    </source>
</evidence>
<dbReference type="PANTHER" id="PTHR13778">
    <property type="entry name" value="GLYCOSYLTRANSFERASE 8 DOMAIN-CONTAINING PROTEIN"/>
    <property type="match status" value="1"/>
</dbReference>
<dbReference type="Pfam" id="PF14393">
    <property type="entry name" value="DUF4422"/>
    <property type="match status" value="1"/>
</dbReference>
<keyword evidence="2" id="KW-0808">Transferase</keyword>
<proteinExistence type="predicted"/>
<accession>A0A5N1KD12</accession>
<dbReference type="InterPro" id="IPR029044">
    <property type="entry name" value="Nucleotide-diphossugar_trans"/>
</dbReference>
<dbReference type="EMBL" id="VYXQ01000001">
    <property type="protein sequence ID" value="KAA9371155.1"/>
    <property type="molecule type" value="Genomic_DNA"/>
</dbReference>
<dbReference type="Gene3D" id="3.90.550.10">
    <property type="entry name" value="Spore Coat Polysaccharide Biosynthesis Protein SpsA, Chain A"/>
    <property type="match status" value="1"/>
</dbReference>
<keyword evidence="1" id="KW-0328">Glycosyltransferase</keyword>
<gene>
    <name evidence="5" type="ORF">F3W84_01770</name>
</gene>
<dbReference type="SUPFAM" id="SSF53448">
    <property type="entry name" value="Nucleotide-diphospho-sugar transferases"/>
    <property type="match status" value="1"/>
</dbReference>
<comment type="caution">
    <text evidence="5">The sequence shown here is derived from an EMBL/GenBank/DDBJ whole genome shotgun (WGS) entry which is preliminary data.</text>
</comment>
<evidence type="ECO:0000256" key="2">
    <source>
        <dbReference type="ARBA" id="ARBA00022679"/>
    </source>
</evidence>
<keyword evidence="3" id="KW-0479">Metal-binding</keyword>
<name>A0A5N1KD12_9HYPH</name>
<evidence type="ECO:0000313" key="6">
    <source>
        <dbReference type="Proteomes" id="UP000327108"/>
    </source>
</evidence>
<sequence length="627" mass="71876">MIGTCVIKIYLSYFADARKVSNSILTPIQVGRSPSLVNLDMIGDDTGDNISDRNSAYCELTGIYWAWKNDTKADYLGFMHYRRFLDFYPDVDRANETIQGVFVDEFEDDFFDEFGLTEERVSATMKDCDGVIPAPINVSDFGGKSVEQQYRVSPDHHIGDFYLAEKVVSELYPHDSIYFKRMAKGKLLYPCNIFIFKRELFAEYCDWVFPILDELHKRINTSNYSTQAKRAVGFLAERLFTTFVIKKQSSSPVVRFAELRLVTLKETAPAPIRPERPVSDKPVTTLVASSDRAYVPHLAALIHSVFDNASSAALIDFIVLDGGLTNFERGILKQIPERYDAKGIITFVDMSRQFLSVDTHSYFSRSTFYRLILPDLLDDYSRVLFLDTDMIVVSDITELYNVNMEGKAIAAAKDLVMKTFTVRGILSTPETGGKAAGLYLSEYLGMGNRSGEYFQAGVILLDLEKMREKNYSRAMKKSLFLKKYWFLDQDIFNEKLLGDVYFIENKWNCLFLEDNSHVFLSKNELGSYEKSLDGPSILHFAGRSKPWVNNDHPFGSYYWYYLRRTHWYESVLAKYLDKSASIYDGVAGPRPHAGVLRRILRKIWRMLPNGARTTLLPAAMKLSRRIR</sequence>
<dbReference type="Proteomes" id="UP000327108">
    <property type="component" value="Unassembled WGS sequence"/>
</dbReference>
<dbReference type="GO" id="GO:0046872">
    <property type="term" value="F:metal ion binding"/>
    <property type="evidence" value="ECO:0007669"/>
    <property type="project" value="UniProtKB-KW"/>
</dbReference>
<dbReference type="AlphaFoldDB" id="A0A5N1KD12"/>
<dbReference type="CDD" id="cd04194">
    <property type="entry name" value="GT8_A4GalT_like"/>
    <property type="match status" value="1"/>
</dbReference>
<dbReference type="InterPro" id="IPR050748">
    <property type="entry name" value="Glycosyltrans_8_dom-fam"/>
</dbReference>
<dbReference type="Pfam" id="PF01501">
    <property type="entry name" value="Glyco_transf_8"/>
    <property type="match status" value="1"/>
</dbReference>
<protein>
    <submittedName>
        <fullName evidence="5">DUF4422 domain-containing protein</fullName>
    </submittedName>
</protein>
<evidence type="ECO:0000256" key="1">
    <source>
        <dbReference type="ARBA" id="ARBA00022676"/>
    </source>
</evidence>
<reference evidence="5 6" key="1">
    <citation type="submission" date="2019-09" db="EMBL/GenBank/DDBJ databases">
        <title>Biological control of the noxious weed angled onion (Allium triquetrum) thwarted by endophytic bacteria in Victoria, Australia.</title>
        <authorList>
            <person name="Tehranchian P."/>
            <person name="Adair R.J."/>
            <person name="Van T.H."/>
            <person name="Morrison P.D."/>
            <person name="Williams H."/>
            <person name="Lawrie A.C."/>
        </authorList>
    </citation>
    <scope>NUCLEOTIDE SEQUENCE [LARGE SCALE GENOMIC DNA]</scope>
    <source>
        <strain evidence="5 6">RPTAtOch1</strain>
    </source>
</reference>